<organism evidence="1 2">
    <name type="scientific">Deinococcus piscis</name>
    <dbReference type="NCBI Taxonomy" id="394230"/>
    <lineage>
        <taxon>Bacteria</taxon>
        <taxon>Thermotogati</taxon>
        <taxon>Deinococcota</taxon>
        <taxon>Deinococci</taxon>
        <taxon>Deinococcales</taxon>
        <taxon>Deinococcaceae</taxon>
        <taxon>Deinococcus</taxon>
    </lineage>
</organism>
<dbReference type="SUPFAM" id="SSF103642">
    <property type="entry name" value="Sec-C motif"/>
    <property type="match status" value="1"/>
</dbReference>
<dbReference type="Gene3D" id="3.10.450.50">
    <property type="match status" value="1"/>
</dbReference>
<evidence type="ECO:0000313" key="1">
    <source>
        <dbReference type="EMBL" id="GHG08724.1"/>
    </source>
</evidence>
<name>A0ABQ3KCM8_9DEIO</name>
<evidence type="ECO:0000313" key="2">
    <source>
        <dbReference type="Proteomes" id="UP000632154"/>
    </source>
</evidence>
<proteinExistence type="predicted"/>
<dbReference type="InterPro" id="IPR004027">
    <property type="entry name" value="SEC_C_motif"/>
</dbReference>
<accession>A0ABQ3KCM8</accession>
<dbReference type="Pfam" id="PF02810">
    <property type="entry name" value="SEC-C"/>
    <property type="match status" value="1"/>
</dbReference>
<protein>
    <submittedName>
        <fullName evidence="1">Uncharacterized protein</fullName>
    </submittedName>
</protein>
<reference evidence="2" key="1">
    <citation type="journal article" date="2019" name="Int. J. Syst. Evol. Microbiol.">
        <title>The Global Catalogue of Microorganisms (GCM) 10K type strain sequencing project: providing services to taxonomists for standard genome sequencing and annotation.</title>
        <authorList>
            <consortium name="The Broad Institute Genomics Platform"/>
            <consortium name="The Broad Institute Genome Sequencing Center for Infectious Disease"/>
            <person name="Wu L."/>
            <person name="Ma J."/>
        </authorList>
    </citation>
    <scope>NUCLEOTIDE SEQUENCE [LARGE SCALE GENOMIC DNA]</scope>
    <source>
        <strain evidence="2">CGMCC 1.18439</strain>
    </source>
</reference>
<dbReference type="EMBL" id="BNAL01000032">
    <property type="protein sequence ID" value="GHG08724.1"/>
    <property type="molecule type" value="Genomic_DNA"/>
</dbReference>
<dbReference type="Proteomes" id="UP000632154">
    <property type="component" value="Unassembled WGS sequence"/>
</dbReference>
<gene>
    <name evidence="1" type="ORF">GCM10017783_21650</name>
</gene>
<comment type="caution">
    <text evidence="1">The sequence shown here is derived from an EMBL/GenBank/DDBJ whole genome shotgun (WGS) entry which is preliminary data.</text>
</comment>
<sequence>MSYKHEIPESHLKLLKEFTPHATPQQLATLTEAAQRQGRSLPFWDGVVYGLALSLHPDSEVMLQVLEIELELPEVREIVTEYAASIWARLNVDDQEQFDASVDPQLVSTPAMLREWLAGLAHAVALDPQPLEALYQPTTTKIIGERVISTMLIVMSFIKPIEDLDGELSGWQEMQEIQQEVMGTLEMNQATPEEIAETLQLLLLDVDFFYGYSAAIQQFGLDSQLFGNNLKFEPIQREGRKIRPNEPCPCGSGKKHKKCCGTPGAAPLL</sequence>
<keyword evidence="2" id="KW-1185">Reference proteome</keyword>